<keyword evidence="1" id="KW-0808">Transferase</keyword>
<dbReference type="InterPro" id="IPR037359">
    <property type="entry name" value="NST/OST"/>
</dbReference>
<evidence type="ECO:0000313" key="6">
    <source>
        <dbReference type="Proteomes" id="UP001295423"/>
    </source>
</evidence>
<evidence type="ECO:0000313" key="5">
    <source>
        <dbReference type="EMBL" id="CAJ1965113.1"/>
    </source>
</evidence>
<comment type="caution">
    <text evidence="5">The sequence shown here is derived from an EMBL/GenBank/DDBJ whole genome shotgun (WGS) entry which is preliminary data.</text>
</comment>
<keyword evidence="3" id="KW-0472">Membrane</keyword>
<keyword evidence="3" id="KW-0812">Transmembrane</keyword>
<dbReference type="Pfam" id="PF00685">
    <property type="entry name" value="Sulfotransfer_1"/>
    <property type="match status" value="1"/>
</dbReference>
<keyword evidence="3" id="KW-1133">Transmembrane helix</keyword>
<feature type="domain" description="Sulfotransferase" evidence="4">
    <location>
        <begin position="265"/>
        <end position="495"/>
    </location>
</feature>
<organism evidence="5 6">
    <name type="scientific">Cylindrotheca closterium</name>
    <dbReference type="NCBI Taxonomy" id="2856"/>
    <lineage>
        <taxon>Eukaryota</taxon>
        <taxon>Sar</taxon>
        <taxon>Stramenopiles</taxon>
        <taxon>Ochrophyta</taxon>
        <taxon>Bacillariophyta</taxon>
        <taxon>Bacillariophyceae</taxon>
        <taxon>Bacillariophycidae</taxon>
        <taxon>Bacillariales</taxon>
        <taxon>Bacillariaceae</taxon>
        <taxon>Cylindrotheca</taxon>
    </lineage>
</organism>
<evidence type="ECO:0000256" key="3">
    <source>
        <dbReference type="SAM" id="Phobius"/>
    </source>
</evidence>
<dbReference type="AlphaFoldDB" id="A0AAD2G7H7"/>
<dbReference type="PROSITE" id="PS51257">
    <property type="entry name" value="PROKAR_LIPOPROTEIN"/>
    <property type="match status" value="1"/>
</dbReference>
<dbReference type="EMBL" id="CAKOGP040002202">
    <property type="protein sequence ID" value="CAJ1965113.1"/>
    <property type="molecule type" value="Genomic_DNA"/>
</dbReference>
<proteinExistence type="predicted"/>
<accession>A0AAD2G7H7</accession>
<feature type="transmembrane region" description="Helical" evidence="3">
    <location>
        <begin position="12"/>
        <end position="35"/>
    </location>
</feature>
<protein>
    <recommendedName>
        <fullName evidence="4">Sulfotransferase domain-containing protein</fullName>
    </recommendedName>
</protein>
<dbReference type="Gene3D" id="3.40.50.300">
    <property type="entry name" value="P-loop containing nucleotide triphosphate hydrolases"/>
    <property type="match status" value="1"/>
</dbReference>
<evidence type="ECO:0000259" key="4">
    <source>
        <dbReference type="Pfam" id="PF00685"/>
    </source>
</evidence>
<dbReference type="InterPro" id="IPR027417">
    <property type="entry name" value="P-loop_NTPase"/>
</dbReference>
<keyword evidence="2" id="KW-0325">Glycoprotein</keyword>
<evidence type="ECO:0000256" key="1">
    <source>
        <dbReference type="ARBA" id="ARBA00022679"/>
    </source>
</evidence>
<dbReference type="SUPFAM" id="SSF52540">
    <property type="entry name" value="P-loop containing nucleoside triphosphate hydrolases"/>
    <property type="match status" value="1"/>
</dbReference>
<dbReference type="PANTHER" id="PTHR10605:SF56">
    <property type="entry name" value="BIFUNCTIONAL HEPARAN SULFATE N-DEACETYLASE_N-SULFOTRANSFERASE"/>
    <property type="match status" value="1"/>
</dbReference>
<name>A0AAD2G7H7_9STRA</name>
<dbReference type="PANTHER" id="PTHR10605">
    <property type="entry name" value="HEPARAN SULFATE SULFOTRANSFERASE"/>
    <property type="match status" value="1"/>
</dbReference>
<gene>
    <name evidence="5" type="ORF">CYCCA115_LOCUS20954</name>
</gene>
<evidence type="ECO:0000256" key="2">
    <source>
        <dbReference type="ARBA" id="ARBA00023180"/>
    </source>
</evidence>
<dbReference type="InterPro" id="IPR000863">
    <property type="entry name" value="Sulfotransferase_dom"/>
</dbReference>
<keyword evidence="6" id="KW-1185">Reference proteome</keyword>
<dbReference type="GO" id="GO:0008146">
    <property type="term" value="F:sulfotransferase activity"/>
    <property type="evidence" value="ECO:0007669"/>
    <property type="project" value="InterPro"/>
</dbReference>
<dbReference type="Proteomes" id="UP001295423">
    <property type="component" value="Unassembled WGS sequence"/>
</dbReference>
<reference evidence="5" key="1">
    <citation type="submission" date="2023-08" db="EMBL/GenBank/DDBJ databases">
        <authorList>
            <person name="Audoor S."/>
            <person name="Bilcke G."/>
        </authorList>
    </citation>
    <scope>NUCLEOTIDE SEQUENCE</scope>
</reference>
<sequence length="546" mass="62150">MPSSNKNNNKIGGWVLLLPTAVLSAACSMYLMLYFTPMSHEFANVETASTVLTNTISDNNNMRIPPIPISPPLPPPPPRIELTEFDMLSSRIEKLTKKFMKDLGSPHAMPLARCFDNEELSEENGGHDHSNLWQTCMPVYMGKNQLGARPYGNEPRDKNGVAYSFCRGDYHSRFKKEGVCPNPQNEEIPEAKLPFDLYRFGRVPNADELWFTHNYTEKGCFGVEGTSQNSVCLPRDRLKGFASDCFYAPDRPKTILCLPKWIGLGLHKSGSTALFHFIKINFSTYRYRKELRFFNPSRGETFFNSTKPMRCRFPNMKCYLGDGAHAGPKGIFGDLTVPLTFYIHAPLFVEQVHPGAKFIINLRDPIDLLWSRFHFNKMKTTDVRESILMGLEWFMDCQETSEWRKQTGLGWDPACSFKSAAAEEIAIEVNNTDLSTGLKLIRDGLVADTLHLWLARFNYSQFLFVPSTLLRKETAAQDLSTSISSFLGIPPIDEKNPNFVTRNINNKTSSHLKDVHPDVAELLEKFFRPHRYWLSQLSGIPEEDVF</sequence>